<dbReference type="AlphaFoldDB" id="A0A975YH90"/>
<dbReference type="InterPro" id="IPR016181">
    <property type="entry name" value="Acyl_CoA_acyltransferase"/>
</dbReference>
<gene>
    <name evidence="4" type="ORF">KUL25_06545</name>
    <name evidence="5" type="ORF">KUL25_06550</name>
</gene>
<reference evidence="5 6" key="1">
    <citation type="submission" date="2021-07" db="EMBL/GenBank/DDBJ databases">
        <title>Karlodiniumbacter phycospheric gen. nov., sp. nov., a phycosphere bacterium isolated from karlodinium veneficum.</title>
        <authorList>
            <person name="Peng Y."/>
            <person name="Jiang L."/>
            <person name="Lee J."/>
        </authorList>
    </citation>
    <scope>NUCLEOTIDE SEQUENCE</scope>
    <source>
        <strain evidence="5 6">N5</strain>
    </source>
</reference>
<dbReference type="PROSITE" id="PS51186">
    <property type="entry name" value="GNAT"/>
    <property type="match status" value="1"/>
</dbReference>
<dbReference type="InterPro" id="IPR050832">
    <property type="entry name" value="Bact_Acetyltransf"/>
</dbReference>
<dbReference type="SUPFAM" id="SSF55729">
    <property type="entry name" value="Acyl-CoA N-acyltransferases (Nat)"/>
    <property type="match status" value="1"/>
</dbReference>
<evidence type="ECO:0000313" key="5">
    <source>
        <dbReference type="EMBL" id="QXL89166.1"/>
    </source>
</evidence>
<keyword evidence="2" id="KW-0012">Acyltransferase</keyword>
<feature type="domain" description="N-acetyltransferase" evidence="3">
    <location>
        <begin position="2"/>
        <end position="139"/>
    </location>
</feature>
<dbReference type="GO" id="GO:0016747">
    <property type="term" value="F:acyltransferase activity, transferring groups other than amino-acyl groups"/>
    <property type="evidence" value="ECO:0007669"/>
    <property type="project" value="InterPro"/>
</dbReference>
<sequence>MIDVILATPRHVSLFGNVHEDVFDGPIIPAMLDSFLADQKQHIFIALDDGLICGMCSGMHHHHPDKAPDMWINELSVAEPWRRRGIATRLITALCDHARTLSCHEIWVIADPTDMAEGFYASLEWRKDGTRLAMFSDTL</sequence>
<keyword evidence="6" id="KW-1185">Reference proteome</keyword>
<dbReference type="CDD" id="cd04301">
    <property type="entry name" value="NAT_SF"/>
    <property type="match status" value="1"/>
</dbReference>
<evidence type="ECO:0000256" key="2">
    <source>
        <dbReference type="ARBA" id="ARBA00023315"/>
    </source>
</evidence>
<evidence type="ECO:0000256" key="1">
    <source>
        <dbReference type="ARBA" id="ARBA00022679"/>
    </source>
</evidence>
<dbReference type="EMBL" id="CP078073">
    <property type="protein sequence ID" value="QXL89166.1"/>
    <property type="molecule type" value="Genomic_DNA"/>
</dbReference>
<keyword evidence="1" id="KW-0808">Transferase</keyword>
<dbReference type="InterPro" id="IPR000182">
    <property type="entry name" value="GNAT_dom"/>
</dbReference>
<dbReference type="Proteomes" id="UP000693972">
    <property type="component" value="Unassembled WGS sequence"/>
</dbReference>
<evidence type="ECO:0000313" key="6">
    <source>
        <dbReference type="Proteomes" id="UP000693972"/>
    </source>
</evidence>
<accession>A0A975YH90</accession>
<proteinExistence type="predicted"/>
<dbReference type="Pfam" id="PF00583">
    <property type="entry name" value="Acetyltransf_1"/>
    <property type="match status" value="1"/>
</dbReference>
<name>A0A975YH90_9RHOB</name>
<dbReference type="PANTHER" id="PTHR43877">
    <property type="entry name" value="AMINOALKYLPHOSPHONATE N-ACETYLTRANSFERASE-RELATED-RELATED"/>
    <property type="match status" value="1"/>
</dbReference>
<protein>
    <submittedName>
        <fullName evidence="5">GNAT family N-acetyltransferase</fullName>
    </submittedName>
</protein>
<dbReference type="RefSeq" id="WP_257892212.1">
    <property type="nucleotide sequence ID" value="NZ_JAIMBW010000001.1"/>
</dbReference>
<evidence type="ECO:0000259" key="3">
    <source>
        <dbReference type="PROSITE" id="PS51186"/>
    </source>
</evidence>
<organism evidence="5">
    <name type="scientific">Gymnodinialimonas phycosphaerae</name>
    <dbReference type="NCBI Taxonomy" id="2841589"/>
    <lineage>
        <taxon>Bacteria</taxon>
        <taxon>Pseudomonadati</taxon>
        <taxon>Pseudomonadota</taxon>
        <taxon>Alphaproteobacteria</taxon>
        <taxon>Rhodobacterales</taxon>
        <taxon>Paracoccaceae</taxon>
        <taxon>Gymnodinialimonas</taxon>
    </lineage>
</organism>
<evidence type="ECO:0000313" key="4">
    <source>
        <dbReference type="EMBL" id="MBY4892418.1"/>
    </source>
</evidence>
<dbReference type="EMBL" id="JAIMBW010000001">
    <property type="protein sequence ID" value="MBY4892418.1"/>
    <property type="molecule type" value="Genomic_DNA"/>
</dbReference>
<dbReference type="Gene3D" id="3.40.630.30">
    <property type="match status" value="1"/>
</dbReference>